<protein>
    <submittedName>
        <fullName evidence="2">Glycerophosphodiester phosphodiesterase</fullName>
    </submittedName>
</protein>
<feature type="domain" description="GP-PDE" evidence="1">
    <location>
        <begin position="12"/>
        <end position="255"/>
    </location>
</feature>
<name>A0A4P6EFW7_9MICO</name>
<dbReference type="InterPro" id="IPR017946">
    <property type="entry name" value="PLC-like_Pdiesterase_TIM-brl"/>
</dbReference>
<dbReference type="Gene3D" id="3.20.20.190">
    <property type="entry name" value="Phosphatidylinositol (PI) phosphodiesterase"/>
    <property type="match status" value="1"/>
</dbReference>
<reference evidence="2 3" key="1">
    <citation type="submission" date="2019-01" db="EMBL/GenBank/DDBJ databases">
        <title>Genome sequencing of strain DFW100M-13.</title>
        <authorList>
            <person name="Heo J."/>
            <person name="Kim S.-J."/>
            <person name="Kim J.-S."/>
            <person name="Hong S.-B."/>
            <person name="Kwon S.-W."/>
        </authorList>
    </citation>
    <scope>NUCLEOTIDE SEQUENCE [LARGE SCALE GENOMIC DNA]</scope>
    <source>
        <strain evidence="2 3">DFW100M-13</strain>
    </source>
</reference>
<evidence type="ECO:0000259" key="1">
    <source>
        <dbReference type="PROSITE" id="PS51704"/>
    </source>
</evidence>
<dbReference type="SUPFAM" id="SSF51695">
    <property type="entry name" value="PLC-like phosphodiesterases"/>
    <property type="match status" value="1"/>
</dbReference>
<sequence>MTHPWFAAGTTPRILAHRGLVTPESAADGMVENSFAAVAAAHAAGAVYVESDCHLTADGTVVLFHDSDLSRVTGDPRPLSAVTESELEDLMGDRGGLITLAQALDAFPTLRFNIDVKADAAARPAGEIIGPYADRVLLTSFSDARRRTALSASARSGGVPATSPGRGTMIRALAAVAAGAAPLVRRVFSGVDALQIPERQGAVPVLTRRLVEAAHRNGVEVHVWTVNDPVDMRRLLDLGVDGLVTDRADVGLDIAGR</sequence>
<dbReference type="Proteomes" id="UP000293995">
    <property type="component" value="Chromosome"/>
</dbReference>
<dbReference type="PANTHER" id="PTHR46211">
    <property type="entry name" value="GLYCEROPHOSPHORYL DIESTER PHOSPHODIESTERASE"/>
    <property type="match status" value="1"/>
</dbReference>
<dbReference type="KEGG" id="mprt:ET475_15150"/>
<dbReference type="PANTHER" id="PTHR46211:SF1">
    <property type="entry name" value="GLYCEROPHOSPHODIESTER PHOSPHODIESTERASE, CYTOPLASMIC"/>
    <property type="match status" value="1"/>
</dbReference>
<dbReference type="GO" id="GO:0006629">
    <property type="term" value="P:lipid metabolic process"/>
    <property type="evidence" value="ECO:0007669"/>
    <property type="project" value="InterPro"/>
</dbReference>
<gene>
    <name evidence="2" type="ORF">ET475_15150</name>
</gene>
<dbReference type="Pfam" id="PF03009">
    <property type="entry name" value="GDPD"/>
    <property type="match status" value="1"/>
</dbReference>
<dbReference type="EMBL" id="CP035494">
    <property type="protein sequence ID" value="QAY61184.1"/>
    <property type="molecule type" value="Genomic_DNA"/>
</dbReference>
<proteinExistence type="predicted"/>
<accession>A0A4P6EFW7</accession>
<dbReference type="RefSeq" id="WP_129392132.1">
    <property type="nucleotide sequence ID" value="NZ_CP035494.1"/>
</dbReference>
<organism evidence="2 3">
    <name type="scientific">Microbacterium protaetiae</name>
    <dbReference type="NCBI Taxonomy" id="2509458"/>
    <lineage>
        <taxon>Bacteria</taxon>
        <taxon>Bacillati</taxon>
        <taxon>Actinomycetota</taxon>
        <taxon>Actinomycetes</taxon>
        <taxon>Micrococcales</taxon>
        <taxon>Microbacteriaceae</taxon>
        <taxon>Microbacterium</taxon>
    </lineage>
</organism>
<dbReference type="PROSITE" id="PS51704">
    <property type="entry name" value="GP_PDE"/>
    <property type="match status" value="1"/>
</dbReference>
<dbReference type="AlphaFoldDB" id="A0A4P6EFW7"/>
<keyword evidence="3" id="KW-1185">Reference proteome</keyword>
<evidence type="ECO:0000313" key="2">
    <source>
        <dbReference type="EMBL" id="QAY61184.1"/>
    </source>
</evidence>
<evidence type="ECO:0000313" key="3">
    <source>
        <dbReference type="Proteomes" id="UP000293995"/>
    </source>
</evidence>
<dbReference type="GO" id="GO:0008081">
    <property type="term" value="F:phosphoric diester hydrolase activity"/>
    <property type="evidence" value="ECO:0007669"/>
    <property type="project" value="InterPro"/>
</dbReference>
<dbReference type="InterPro" id="IPR030395">
    <property type="entry name" value="GP_PDE_dom"/>
</dbReference>
<dbReference type="OrthoDB" id="5241788at2"/>